<reference evidence="4" key="1">
    <citation type="journal article" date="2023" name="Plant J.">
        <title>The genome of the king protea, Protea cynaroides.</title>
        <authorList>
            <person name="Chang J."/>
            <person name="Duong T.A."/>
            <person name="Schoeman C."/>
            <person name="Ma X."/>
            <person name="Roodt D."/>
            <person name="Barker N."/>
            <person name="Li Z."/>
            <person name="Van de Peer Y."/>
            <person name="Mizrachi E."/>
        </authorList>
    </citation>
    <scope>NUCLEOTIDE SEQUENCE</scope>
    <source>
        <tissue evidence="4">Young leaves</tissue>
    </source>
</reference>
<dbReference type="Proteomes" id="UP001141806">
    <property type="component" value="Unassembled WGS sequence"/>
</dbReference>
<dbReference type="SMART" id="SM00401">
    <property type="entry name" value="ZnF_GATA"/>
    <property type="match status" value="1"/>
</dbReference>
<keyword evidence="1" id="KW-0479">Metal-binding</keyword>
<evidence type="ECO:0000256" key="2">
    <source>
        <dbReference type="SAM" id="MobiDB-lite"/>
    </source>
</evidence>
<sequence>MVKQGPCCHCGITSTPLWRNGPPRKPVLCNACGSRWRVKGSLANYIPLHAQDSNHLDFQGSENCKEEGELFRTKRKNFHLEVPCKRYIKNGNSCGGSDLFLTSYEDSRKRSSSGSVISCPESCTQLVATDGTNISDLSNFKFPLRRQSRKRGRPSIVEKLRRDLCKILQEQGSVYPSGSSEEVLIFKREDPRFSDEIGLGSVLLKPPVREEEPKSQSSEVSSSQGGKDRLIGAIGLMEKLEEIPAKRPALKEKYLDIIPFGDSNSLQCMHSPQMRKNAMPDQPSNKESFATRNEITSCSTFLVDYEISVHN</sequence>
<dbReference type="AlphaFoldDB" id="A0A9Q0KBA6"/>
<dbReference type="InterPro" id="IPR000679">
    <property type="entry name" value="Znf_GATA"/>
</dbReference>
<keyword evidence="5" id="KW-1185">Reference proteome</keyword>
<gene>
    <name evidence="4" type="ORF">NE237_019128</name>
</gene>
<keyword evidence="1" id="KW-0863">Zinc-finger</keyword>
<evidence type="ECO:0000313" key="5">
    <source>
        <dbReference type="Proteomes" id="UP001141806"/>
    </source>
</evidence>
<organism evidence="4 5">
    <name type="scientific">Protea cynaroides</name>
    <dbReference type="NCBI Taxonomy" id="273540"/>
    <lineage>
        <taxon>Eukaryota</taxon>
        <taxon>Viridiplantae</taxon>
        <taxon>Streptophyta</taxon>
        <taxon>Embryophyta</taxon>
        <taxon>Tracheophyta</taxon>
        <taxon>Spermatophyta</taxon>
        <taxon>Magnoliopsida</taxon>
        <taxon>Proteales</taxon>
        <taxon>Proteaceae</taxon>
        <taxon>Protea</taxon>
    </lineage>
</organism>
<dbReference type="InterPro" id="IPR044589">
    <property type="entry name" value="GATA26/27"/>
</dbReference>
<dbReference type="InterPro" id="IPR013088">
    <property type="entry name" value="Znf_NHR/GATA"/>
</dbReference>
<dbReference type="EMBL" id="JAMYWD010000007">
    <property type="protein sequence ID" value="KAJ4967279.1"/>
    <property type="molecule type" value="Genomic_DNA"/>
</dbReference>
<comment type="caution">
    <text evidence="4">The sequence shown here is derived from an EMBL/GenBank/DDBJ whole genome shotgun (WGS) entry which is preliminary data.</text>
</comment>
<feature type="domain" description="GATA-type" evidence="3">
    <location>
        <begin position="7"/>
        <end position="40"/>
    </location>
</feature>
<dbReference type="Gene3D" id="3.30.50.10">
    <property type="entry name" value="Erythroid Transcription Factor GATA-1, subunit A"/>
    <property type="match status" value="1"/>
</dbReference>
<evidence type="ECO:0000259" key="3">
    <source>
        <dbReference type="PROSITE" id="PS50114"/>
    </source>
</evidence>
<dbReference type="GO" id="GO:0006355">
    <property type="term" value="P:regulation of DNA-templated transcription"/>
    <property type="evidence" value="ECO:0007669"/>
    <property type="project" value="InterPro"/>
</dbReference>
<dbReference type="SUPFAM" id="SSF57716">
    <property type="entry name" value="Glucocorticoid receptor-like (DNA-binding domain)"/>
    <property type="match status" value="1"/>
</dbReference>
<keyword evidence="1" id="KW-0862">Zinc</keyword>
<accession>A0A9Q0KBA6</accession>
<name>A0A9Q0KBA6_9MAGN</name>
<evidence type="ECO:0000256" key="1">
    <source>
        <dbReference type="PROSITE-ProRule" id="PRU00094"/>
    </source>
</evidence>
<dbReference type="Pfam" id="PF00320">
    <property type="entry name" value="GATA"/>
    <property type="match status" value="1"/>
</dbReference>
<dbReference type="CDD" id="cd00202">
    <property type="entry name" value="ZnF_GATA"/>
    <property type="match status" value="1"/>
</dbReference>
<dbReference type="OrthoDB" id="515401at2759"/>
<dbReference type="PANTHER" id="PTHR46855">
    <property type="entry name" value="OSJNBB0038F03.10 PROTEIN"/>
    <property type="match status" value="1"/>
</dbReference>
<dbReference type="GO" id="GO:0043565">
    <property type="term" value="F:sequence-specific DNA binding"/>
    <property type="evidence" value="ECO:0007669"/>
    <property type="project" value="InterPro"/>
</dbReference>
<protein>
    <recommendedName>
        <fullName evidence="3">GATA-type domain-containing protein</fullName>
    </recommendedName>
</protein>
<dbReference type="GO" id="GO:0008270">
    <property type="term" value="F:zinc ion binding"/>
    <property type="evidence" value="ECO:0007669"/>
    <property type="project" value="UniProtKB-KW"/>
</dbReference>
<dbReference type="PROSITE" id="PS50114">
    <property type="entry name" value="GATA_ZN_FINGER_2"/>
    <property type="match status" value="1"/>
</dbReference>
<evidence type="ECO:0000313" key="4">
    <source>
        <dbReference type="EMBL" id="KAJ4967279.1"/>
    </source>
</evidence>
<dbReference type="PANTHER" id="PTHR46855:SF1">
    <property type="entry name" value="GATA TRANSCRIPTION FACTOR 26"/>
    <property type="match status" value="1"/>
</dbReference>
<feature type="region of interest" description="Disordered" evidence="2">
    <location>
        <begin position="204"/>
        <end position="226"/>
    </location>
</feature>
<proteinExistence type="predicted"/>